<feature type="transmembrane region" description="Helical" evidence="7">
    <location>
        <begin position="269"/>
        <end position="288"/>
    </location>
</feature>
<evidence type="ECO:0000256" key="2">
    <source>
        <dbReference type="ARBA" id="ARBA00007400"/>
    </source>
</evidence>
<dbReference type="GO" id="GO:0009246">
    <property type="term" value="P:enterobacterial common antigen biosynthetic process"/>
    <property type="evidence" value="ECO:0007669"/>
    <property type="project" value="TreeGrafter"/>
</dbReference>
<dbReference type="Pfam" id="PF01757">
    <property type="entry name" value="Acyl_transf_3"/>
    <property type="match status" value="1"/>
</dbReference>
<dbReference type="GO" id="GO:0005886">
    <property type="term" value="C:plasma membrane"/>
    <property type="evidence" value="ECO:0007669"/>
    <property type="project" value="UniProtKB-SubCell"/>
</dbReference>
<keyword evidence="6 7" id="KW-0472">Membrane</keyword>
<feature type="domain" description="Acyltransferase 3" evidence="8">
    <location>
        <begin position="20"/>
        <end position="353"/>
    </location>
</feature>
<feature type="transmembrane region" description="Helical" evidence="7">
    <location>
        <begin position="333"/>
        <end position="354"/>
    </location>
</feature>
<name>A0A7X8XVU0_9BACT</name>
<dbReference type="InterPro" id="IPR002656">
    <property type="entry name" value="Acyl_transf_3_dom"/>
</dbReference>
<dbReference type="EMBL" id="JABAIL010000003">
    <property type="protein sequence ID" value="NLR91621.1"/>
    <property type="molecule type" value="Genomic_DNA"/>
</dbReference>
<evidence type="ECO:0000256" key="5">
    <source>
        <dbReference type="ARBA" id="ARBA00022989"/>
    </source>
</evidence>
<keyword evidence="9" id="KW-0012">Acyltransferase</keyword>
<accession>A0A7X8XVU0</accession>
<keyword evidence="10" id="KW-1185">Reference proteome</keyword>
<protein>
    <submittedName>
        <fullName evidence="9">Acyltransferase</fullName>
    </submittedName>
</protein>
<feature type="transmembrane region" description="Helical" evidence="7">
    <location>
        <begin position="207"/>
        <end position="224"/>
    </location>
</feature>
<dbReference type="PANTHER" id="PTHR40074:SF2">
    <property type="entry name" value="O-ACETYLTRANSFERASE WECH"/>
    <property type="match status" value="1"/>
</dbReference>
<organism evidence="9 10">
    <name type="scientific">Flammeovirga agarivorans</name>
    <dbReference type="NCBI Taxonomy" id="2726742"/>
    <lineage>
        <taxon>Bacteria</taxon>
        <taxon>Pseudomonadati</taxon>
        <taxon>Bacteroidota</taxon>
        <taxon>Cytophagia</taxon>
        <taxon>Cytophagales</taxon>
        <taxon>Flammeovirgaceae</taxon>
        <taxon>Flammeovirga</taxon>
    </lineage>
</organism>
<feature type="transmembrane region" description="Helical" evidence="7">
    <location>
        <begin position="144"/>
        <end position="163"/>
    </location>
</feature>
<evidence type="ECO:0000259" key="8">
    <source>
        <dbReference type="Pfam" id="PF01757"/>
    </source>
</evidence>
<evidence type="ECO:0000256" key="3">
    <source>
        <dbReference type="ARBA" id="ARBA00022475"/>
    </source>
</evidence>
<evidence type="ECO:0000256" key="1">
    <source>
        <dbReference type="ARBA" id="ARBA00004651"/>
    </source>
</evidence>
<sequence>MNITETQPTFDIKKPTPRIVFLDYLRVISITMVLMVHAIEIFYLAVDHVSIKAGDEFWVNIMSSPLRACVPLFVMASGYLLVPIKSSPKEFYKKRFARILIPFIIWSVLYAVVPYIFGQDTFAVMQHKITTLLHNFNLESGHLWFIYMLVGIYLFLPIISPWLKVASKRFVEFYLVLWFLSSFHHYLKLAFPDGVFGEVFWNEFHSLWYFSGHLGFIVLAFYFRKFVHLNNKQSRILGLVIFGVGYAITAFLFGHFLSQTKEIYYVEMAWRFCTPNVILMTIGLFLMIRTITVTNEKVYGIIKELSRLSYGVYLSHLFFVGLSWTYIVQPMALSTPLSILLVTFFTWSASYLLVKILSYLPKSKYIVG</sequence>
<keyword evidence="4 7" id="KW-0812">Transmembrane</keyword>
<reference evidence="9 10" key="1">
    <citation type="submission" date="2020-04" db="EMBL/GenBank/DDBJ databases">
        <title>Flammeovirga sp. SR4, a novel species isolated from seawater.</title>
        <authorList>
            <person name="Wang X."/>
        </authorList>
    </citation>
    <scope>NUCLEOTIDE SEQUENCE [LARGE SCALE GENOMIC DNA]</scope>
    <source>
        <strain evidence="9 10">SR4</strain>
    </source>
</reference>
<comment type="caution">
    <text evidence="9">The sequence shown here is derived from an EMBL/GenBank/DDBJ whole genome shotgun (WGS) entry which is preliminary data.</text>
</comment>
<feature type="transmembrane region" description="Helical" evidence="7">
    <location>
        <begin position="236"/>
        <end position="257"/>
    </location>
</feature>
<dbReference type="AlphaFoldDB" id="A0A7X8XVU0"/>
<comment type="subcellular location">
    <subcellularLocation>
        <location evidence="1">Cell membrane</location>
        <topology evidence="1">Multi-pass membrane protein</topology>
    </subcellularLocation>
</comment>
<keyword evidence="5 7" id="KW-1133">Transmembrane helix</keyword>
<feature type="transmembrane region" description="Helical" evidence="7">
    <location>
        <begin position="308"/>
        <end position="327"/>
    </location>
</feature>
<feature type="transmembrane region" description="Helical" evidence="7">
    <location>
        <begin position="65"/>
        <end position="84"/>
    </location>
</feature>
<dbReference type="Proteomes" id="UP000585050">
    <property type="component" value="Unassembled WGS sequence"/>
</dbReference>
<proteinExistence type="inferred from homology"/>
<gene>
    <name evidence="9" type="ORF">HGP29_10410</name>
</gene>
<feature type="transmembrane region" description="Helical" evidence="7">
    <location>
        <begin position="96"/>
        <end position="117"/>
    </location>
</feature>
<evidence type="ECO:0000256" key="6">
    <source>
        <dbReference type="ARBA" id="ARBA00023136"/>
    </source>
</evidence>
<keyword evidence="9" id="KW-0808">Transferase</keyword>
<feature type="transmembrane region" description="Helical" evidence="7">
    <location>
        <begin position="170"/>
        <end position="187"/>
    </location>
</feature>
<dbReference type="PANTHER" id="PTHR40074">
    <property type="entry name" value="O-ACETYLTRANSFERASE WECH"/>
    <property type="match status" value="1"/>
</dbReference>
<evidence type="ECO:0000313" key="9">
    <source>
        <dbReference type="EMBL" id="NLR91621.1"/>
    </source>
</evidence>
<dbReference type="RefSeq" id="WP_168882339.1">
    <property type="nucleotide sequence ID" value="NZ_JABAIL010000003.1"/>
</dbReference>
<keyword evidence="3" id="KW-1003">Cell membrane</keyword>
<evidence type="ECO:0000256" key="7">
    <source>
        <dbReference type="SAM" id="Phobius"/>
    </source>
</evidence>
<dbReference type="GO" id="GO:0016413">
    <property type="term" value="F:O-acetyltransferase activity"/>
    <property type="evidence" value="ECO:0007669"/>
    <property type="project" value="TreeGrafter"/>
</dbReference>
<comment type="similarity">
    <text evidence="2">Belongs to the acyltransferase 3 family.</text>
</comment>
<evidence type="ECO:0000313" key="10">
    <source>
        <dbReference type="Proteomes" id="UP000585050"/>
    </source>
</evidence>
<feature type="transmembrane region" description="Helical" evidence="7">
    <location>
        <begin position="21"/>
        <end position="45"/>
    </location>
</feature>
<evidence type="ECO:0000256" key="4">
    <source>
        <dbReference type="ARBA" id="ARBA00022692"/>
    </source>
</evidence>